<dbReference type="PANTHER" id="PTHR33048:SF19">
    <property type="entry name" value="MEMBRANE PROTEIN PTH11-LIKE, PUTATIVE (AFU_ORTHOLOGUE AFUA_1G14080)-RELATED"/>
    <property type="match status" value="1"/>
</dbReference>
<feature type="region of interest" description="Disordered" evidence="6">
    <location>
        <begin position="493"/>
        <end position="556"/>
    </location>
</feature>
<name>A0ABR1XMB5_9PEZI</name>
<feature type="transmembrane region" description="Helical" evidence="7">
    <location>
        <begin position="266"/>
        <end position="283"/>
    </location>
</feature>
<keyword evidence="4 7" id="KW-0472">Membrane</keyword>
<dbReference type="Pfam" id="PF20684">
    <property type="entry name" value="Fung_rhodopsin"/>
    <property type="match status" value="1"/>
</dbReference>
<accession>A0ABR1XMB5</accession>
<organism evidence="9 10">
    <name type="scientific">Phyllosticta citrichinensis</name>
    <dbReference type="NCBI Taxonomy" id="1130410"/>
    <lineage>
        <taxon>Eukaryota</taxon>
        <taxon>Fungi</taxon>
        <taxon>Dikarya</taxon>
        <taxon>Ascomycota</taxon>
        <taxon>Pezizomycotina</taxon>
        <taxon>Dothideomycetes</taxon>
        <taxon>Dothideomycetes incertae sedis</taxon>
        <taxon>Botryosphaeriales</taxon>
        <taxon>Phyllostictaceae</taxon>
        <taxon>Phyllosticta</taxon>
    </lineage>
</organism>
<feature type="transmembrane region" description="Helical" evidence="7">
    <location>
        <begin position="148"/>
        <end position="166"/>
    </location>
</feature>
<comment type="subcellular location">
    <subcellularLocation>
        <location evidence="1">Membrane</location>
        <topology evidence="1">Multi-pass membrane protein</topology>
    </subcellularLocation>
</comment>
<keyword evidence="3 7" id="KW-1133">Transmembrane helix</keyword>
<feature type="transmembrane region" description="Helical" evidence="7">
    <location>
        <begin position="227"/>
        <end position="246"/>
    </location>
</feature>
<dbReference type="InterPro" id="IPR049326">
    <property type="entry name" value="Rhodopsin_dom_fungi"/>
</dbReference>
<evidence type="ECO:0000256" key="2">
    <source>
        <dbReference type="ARBA" id="ARBA00022692"/>
    </source>
</evidence>
<evidence type="ECO:0000256" key="3">
    <source>
        <dbReference type="ARBA" id="ARBA00022989"/>
    </source>
</evidence>
<feature type="transmembrane region" description="Helical" evidence="7">
    <location>
        <begin position="103"/>
        <end position="127"/>
    </location>
</feature>
<comment type="similarity">
    <text evidence="5">Belongs to the SAT4 family.</text>
</comment>
<evidence type="ECO:0000256" key="4">
    <source>
        <dbReference type="ARBA" id="ARBA00023136"/>
    </source>
</evidence>
<feature type="transmembrane region" description="Helical" evidence="7">
    <location>
        <begin position="62"/>
        <end position="83"/>
    </location>
</feature>
<reference evidence="9 10" key="1">
    <citation type="journal article" date="2022" name="G3 (Bethesda)">
        <title>Enemy or ally: a genomic approach to elucidate the lifestyle of Phyllosticta citrichinaensis.</title>
        <authorList>
            <person name="Buijs V.A."/>
            <person name="Groenewald J.Z."/>
            <person name="Haridas S."/>
            <person name="LaButti K.M."/>
            <person name="Lipzen A."/>
            <person name="Martin F.M."/>
            <person name="Barry K."/>
            <person name="Grigoriev I.V."/>
            <person name="Crous P.W."/>
            <person name="Seidl M.F."/>
        </authorList>
    </citation>
    <scope>NUCLEOTIDE SEQUENCE [LARGE SCALE GENOMIC DNA]</scope>
    <source>
        <strain evidence="9 10">CBS 129764</strain>
    </source>
</reference>
<dbReference type="Proteomes" id="UP001456524">
    <property type="component" value="Unassembled WGS sequence"/>
</dbReference>
<feature type="transmembrane region" description="Helical" evidence="7">
    <location>
        <begin position="189"/>
        <end position="215"/>
    </location>
</feature>
<evidence type="ECO:0000256" key="6">
    <source>
        <dbReference type="SAM" id="MobiDB-lite"/>
    </source>
</evidence>
<dbReference type="InterPro" id="IPR052337">
    <property type="entry name" value="SAT4-like"/>
</dbReference>
<sequence>MVNLYPRAVYDETPPEPRSREANHPTLLFSWWCTCFSLVIILFRLSGRFVRTERLFREDKVMALSIIPLFARMAFVHVILLYGTNNVDAAALFDERRIRQHEIGARLVLCSRIFYAGFIWTAKLGVCEFLARMVKSLWRREYDLIIKFVRLFLLATFVAVVIAALAECHPFSHYWQVIPDPGPQCRLGYAHLITMGVCDVMTDILLIAFPIPMVVRSTLPMKKKFRLVLVFSLSSILIAITATRIPEVIEHRGRQQYRTVFASGEILGAAAVSNAMVLGSFLRDRGVKKQKYKWNSSTDTTDRASSRRPTLTTIQWGSDEDLIRDGVAWRLAPDMESQTKFPRPAPAALPADTSYTDPKLSFIGGDWRFPDAASSSKRTSDDVDVAVAPHLSVDAMHAKQQTNKPSVSFFDIGGLLDVVATPPSTAASATVVRAPSSSQTSSILTRTHDFAALPRRASRAALLSDLGGGFKIGLGHRSSSQQGSLQEGDSFELMPRNVSPADNAPPSIVEGCDGVGEEGAPAHVNGVYGAQRASRPEDVSSLHRKSPTSEDSRPPW</sequence>
<feature type="domain" description="Rhodopsin" evidence="8">
    <location>
        <begin position="44"/>
        <end position="250"/>
    </location>
</feature>
<evidence type="ECO:0000256" key="7">
    <source>
        <dbReference type="SAM" id="Phobius"/>
    </source>
</evidence>
<proteinExistence type="inferred from homology"/>
<protein>
    <submittedName>
        <fullName evidence="9">Integral membrane protein</fullName>
    </submittedName>
</protein>
<dbReference type="EMBL" id="JBBWUH010000008">
    <property type="protein sequence ID" value="KAK8159802.1"/>
    <property type="molecule type" value="Genomic_DNA"/>
</dbReference>
<evidence type="ECO:0000313" key="9">
    <source>
        <dbReference type="EMBL" id="KAK8159802.1"/>
    </source>
</evidence>
<evidence type="ECO:0000259" key="8">
    <source>
        <dbReference type="Pfam" id="PF20684"/>
    </source>
</evidence>
<dbReference type="PANTHER" id="PTHR33048">
    <property type="entry name" value="PTH11-LIKE INTEGRAL MEMBRANE PROTEIN (AFU_ORTHOLOGUE AFUA_5G11245)"/>
    <property type="match status" value="1"/>
</dbReference>
<gene>
    <name evidence="9" type="ORF">IWX90DRAFT_389680</name>
</gene>
<comment type="caution">
    <text evidence="9">The sequence shown here is derived from an EMBL/GenBank/DDBJ whole genome shotgun (WGS) entry which is preliminary data.</text>
</comment>
<feature type="compositionally biased region" description="Basic and acidic residues" evidence="6">
    <location>
        <begin position="534"/>
        <end position="556"/>
    </location>
</feature>
<evidence type="ECO:0000256" key="5">
    <source>
        <dbReference type="ARBA" id="ARBA00038359"/>
    </source>
</evidence>
<evidence type="ECO:0000256" key="1">
    <source>
        <dbReference type="ARBA" id="ARBA00004141"/>
    </source>
</evidence>
<evidence type="ECO:0000313" key="10">
    <source>
        <dbReference type="Proteomes" id="UP001456524"/>
    </source>
</evidence>
<keyword evidence="2 7" id="KW-0812">Transmembrane</keyword>
<feature type="transmembrane region" description="Helical" evidence="7">
    <location>
        <begin position="29"/>
        <end position="50"/>
    </location>
</feature>
<keyword evidence="10" id="KW-1185">Reference proteome</keyword>